<organism evidence="3 4">
    <name type="scientific">Catellatospora bangladeshensis</name>
    <dbReference type="NCBI Taxonomy" id="310355"/>
    <lineage>
        <taxon>Bacteria</taxon>
        <taxon>Bacillati</taxon>
        <taxon>Actinomycetota</taxon>
        <taxon>Actinomycetes</taxon>
        <taxon>Micromonosporales</taxon>
        <taxon>Micromonosporaceae</taxon>
        <taxon>Catellatospora</taxon>
    </lineage>
</organism>
<dbReference type="PANTHER" id="PTHR43619:SF2">
    <property type="entry name" value="S-ADENOSYL-L-METHIONINE-DEPENDENT METHYLTRANSFERASES SUPERFAMILY PROTEIN"/>
    <property type="match status" value="1"/>
</dbReference>
<dbReference type="EMBL" id="BONF01000016">
    <property type="protein sequence ID" value="GIF81848.1"/>
    <property type="molecule type" value="Genomic_DNA"/>
</dbReference>
<dbReference type="RefSeq" id="WP_376818869.1">
    <property type="nucleotide sequence ID" value="NZ_JBHTGC010000001.1"/>
</dbReference>
<protein>
    <recommendedName>
        <fullName evidence="5">S-adenosyl-L-methionine-dependent methyltransferase</fullName>
    </recommendedName>
</protein>
<keyword evidence="2" id="KW-0808">Transferase</keyword>
<keyword evidence="4" id="KW-1185">Reference proteome</keyword>
<sequence length="260" mass="26881">MSLSVQATAYAAAACRAAETRSARPRLVDPLAALFTPDGVAAPVASLADAGREEVVGRTVLIDTMLVETLARRPGAAVVNLGAGYCTRPYRLELPCREVVEADDPALLALKEQVLRGQTPRCPVRRVGLDVRDPTALTALLASAGDGGAVVVVTEGLLVYLASEQVRTLAGVLAGVSGVVGWLADIVGADSARQMAAVAQRVPGGLALHGLDSLDPLERPGWRVAAYRALPVARPRYGPGPAAASRTVVDGVLSLEKAEP</sequence>
<dbReference type="PANTHER" id="PTHR43619">
    <property type="entry name" value="S-ADENOSYL-L-METHIONINE-DEPENDENT METHYLTRANSFERASE YKTD-RELATED"/>
    <property type="match status" value="1"/>
</dbReference>
<dbReference type="InterPro" id="IPR007213">
    <property type="entry name" value="Ppm1/Ppm2/Tcmp"/>
</dbReference>
<dbReference type="GO" id="GO:0008168">
    <property type="term" value="F:methyltransferase activity"/>
    <property type="evidence" value="ECO:0007669"/>
    <property type="project" value="UniProtKB-KW"/>
</dbReference>
<gene>
    <name evidence="3" type="ORF">Cba03nite_31970</name>
</gene>
<evidence type="ECO:0000256" key="2">
    <source>
        <dbReference type="ARBA" id="ARBA00022679"/>
    </source>
</evidence>
<dbReference type="Gene3D" id="3.40.50.150">
    <property type="entry name" value="Vaccinia Virus protein VP39"/>
    <property type="match status" value="1"/>
</dbReference>
<comment type="caution">
    <text evidence="3">The sequence shown here is derived from an EMBL/GenBank/DDBJ whole genome shotgun (WGS) entry which is preliminary data.</text>
</comment>
<dbReference type="GO" id="GO:0032259">
    <property type="term" value="P:methylation"/>
    <property type="evidence" value="ECO:0007669"/>
    <property type="project" value="UniProtKB-KW"/>
</dbReference>
<keyword evidence="1" id="KW-0489">Methyltransferase</keyword>
<dbReference type="Pfam" id="PF04072">
    <property type="entry name" value="LCM"/>
    <property type="match status" value="1"/>
</dbReference>
<name>A0A8J3JJH7_9ACTN</name>
<proteinExistence type="predicted"/>
<evidence type="ECO:0000313" key="4">
    <source>
        <dbReference type="Proteomes" id="UP000601223"/>
    </source>
</evidence>
<reference evidence="3 4" key="1">
    <citation type="submission" date="2021-01" db="EMBL/GenBank/DDBJ databases">
        <title>Whole genome shotgun sequence of Catellatospora bangladeshensis NBRC 107357.</title>
        <authorList>
            <person name="Komaki H."/>
            <person name="Tamura T."/>
        </authorList>
    </citation>
    <scope>NUCLEOTIDE SEQUENCE [LARGE SCALE GENOMIC DNA]</scope>
    <source>
        <strain evidence="3 4">NBRC 107357</strain>
    </source>
</reference>
<accession>A0A8J3JJH7</accession>
<dbReference type="InterPro" id="IPR029063">
    <property type="entry name" value="SAM-dependent_MTases_sf"/>
</dbReference>
<evidence type="ECO:0000256" key="1">
    <source>
        <dbReference type="ARBA" id="ARBA00022603"/>
    </source>
</evidence>
<evidence type="ECO:0000313" key="3">
    <source>
        <dbReference type="EMBL" id="GIF81848.1"/>
    </source>
</evidence>
<evidence type="ECO:0008006" key="5">
    <source>
        <dbReference type="Google" id="ProtNLM"/>
    </source>
</evidence>
<dbReference type="Proteomes" id="UP000601223">
    <property type="component" value="Unassembled WGS sequence"/>
</dbReference>
<dbReference type="SUPFAM" id="SSF53335">
    <property type="entry name" value="S-adenosyl-L-methionine-dependent methyltransferases"/>
    <property type="match status" value="1"/>
</dbReference>
<dbReference type="AlphaFoldDB" id="A0A8J3JJH7"/>